<dbReference type="InterPro" id="IPR020094">
    <property type="entry name" value="TruA/RsuA/RluB/E/F_N"/>
</dbReference>
<dbReference type="InterPro" id="IPR036986">
    <property type="entry name" value="S4_RNA-bd_sf"/>
</dbReference>
<dbReference type="InterPro" id="IPR002942">
    <property type="entry name" value="S4_RNA-bd"/>
</dbReference>
<dbReference type="InterPro" id="IPR006145">
    <property type="entry name" value="PsdUridine_synth_RsuA/RluA"/>
</dbReference>
<comment type="similarity">
    <text evidence="1 5">Belongs to the pseudouridine synthase RsuA family.</text>
</comment>
<dbReference type="OrthoDB" id="9807213at2"/>
<dbReference type="PROSITE" id="PS01149">
    <property type="entry name" value="PSI_RSU"/>
    <property type="match status" value="1"/>
</dbReference>
<dbReference type="PANTHER" id="PTHR47683:SF2">
    <property type="entry name" value="RNA-BINDING S4 DOMAIN-CONTAINING PROTEIN"/>
    <property type="match status" value="1"/>
</dbReference>
<sequence>MERLQKAMANAGVASRRKSEDLIVDGHVKVNGELVTELGTKVSKTDVIEVDGVPIYKEEPKYIMLYKPKNVISAVSDPTDRQVVVDFIHGVEERIYPIGRLDFDTTGLILLTNDGDFANLLTHPRYNIDKVYIATVNGIVDTKALTKLEQGVMIDGKKTSKARAKVISTNKDKKTSVVQLTIHEGWNHQVKNMFEAVGHEVYRLKRERFSFLDLGTLQPGEWRDLTAFEVDKLKKIALDD</sequence>
<gene>
    <name evidence="7" type="ORF">FEZ33_01975</name>
</gene>
<protein>
    <recommendedName>
        <fullName evidence="5">Pseudouridine synthase</fullName>
        <ecNumber evidence="5">5.4.99.-</ecNumber>
    </recommendedName>
</protein>
<reference evidence="7 8" key="1">
    <citation type="submission" date="2019-05" db="EMBL/GenBank/DDBJ databases">
        <title>The metagenome of a microbial culture collection derived from dairy environment covers the genomic content of the human microbiome.</title>
        <authorList>
            <person name="Roder T."/>
            <person name="Wuthrich D."/>
            <person name="Sattari Z."/>
            <person name="Von Ah U."/>
            <person name="Bar C."/>
            <person name="Ronchi F."/>
            <person name="Macpherson A.J."/>
            <person name="Ganal-Vonarburg S.C."/>
            <person name="Bruggmann R."/>
            <person name="Vergeres G."/>
        </authorList>
    </citation>
    <scope>NUCLEOTIDE SEQUENCE [LARGE SCALE GENOMIC DNA]</scope>
    <source>
        <strain evidence="7 8">FAM 24227</strain>
    </source>
</reference>
<dbReference type="GO" id="GO:0003723">
    <property type="term" value="F:RNA binding"/>
    <property type="evidence" value="ECO:0007669"/>
    <property type="project" value="UniProtKB-KW"/>
</dbReference>
<dbReference type="GO" id="GO:0120159">
    <property type="term" value="F:rRNA pseudouridine synthase activity"/>
    <property type="evidence" value="ECO:0007669"/>
    <property type="project" value="UniProtKB-ARBA"/>
</dbReference>
<dbReference type="Pfam" id="PF00849">
    <property type="entry name" value="PseudoU_synth_2"/>
    <property type="match status" value="1"/>
</dbReference>
<evidence type="ECO:0000256" key="5">
    <source>
        <dbReference type="RuleBase" id="RU003887"/>
    </source>
</evidence>
<dbReference type="CDD" id="cd02870">
    <property type="entry name" value="PseudoU_synth_RsuA_like"/>
    <property type="match status" value="1"/>
</dbReference>
<evidence type="ECO:0000256" key="3">
    <source>
        <dbReference type="ARBA" id="ARBA00023235"/>
    </source>
</evidence>
<dbReference type="EC" id="5.4.99.-" evidence="5"/>
<dbReference type="SUPFAM" id="SSF55120">
    <property type="entry name" value="Pseudouridine synthase"/>
    <property type="match status" value="1"/>
</dbReference>
<dbReference type="FunFam" id="3.30.70.1560:FF:000001">
    <property type="entry name" value="Pseudouridine synthase"/>
    <property type="match status" value="1"/>
</dbReference>
<dbReference type="InterPro" id="IPR018496">
    <property type="entry name" value="PsdUridine_synth_RsuA/RluB_CS"/>
</dbReference>
<dbReference type="InterPro" id="IPR020103">
    <property type="entry name" value="PsdUridine_synth_cat_dom_sf"/>
</dbReference>
<dbReference type="PANTHER" id="PTHR47683">
    <property type="entry name" value="PSEUDOURIDINE SYNTHASE FAMILY PROTEIN-RELATED"/>
    <property type="match status" value="1"/>
</dbReference>
<comment type="caution">
    <text evidence="7">The sequence shown here is derived from an EMBL/GenBank/DDBJ whole genome shotgun (WGS) entry which is preliminary data.</text>
</comment>
<dbReference type="InterPro" id="IPR050343">
    <property type="entry name" value="RsuA_PseudoU_synthase"/>
</dbReference>
<evidence type="ECO:0000313" key="8">
    <source>
        <dbReference type="Proteomes" id="UP000306420"/>
    </source>
</evidence>
<dbReference type="InterPro" id="IPR000748">
    <property type="entry name" value="PsdUridine_synth_RsuA/RluB/E/F"/>
</dbReference>
<evidence type="ECO:0000256" key="4">
    <source>
        <dbReference type="PROSITE-ProRule" id="PRU00182"/>
    </source>
</evidence>
<dbReference type="Gene3D" id="3.30.70.1560">
    <property type="entry name" value="Alpha-L RNA-binding motif"/>
    <property type="match status" value="1"/>
</dbReference>
<dbReference type="FunFam" id="3.10.290.10:FF:000003">
    <property type="entry name" value="Pseudouridine synthase"/>
    <property type="match status" value="1"/>
</dbReference>
<dbReference type="RefSeq" id="WP_138403712.1">
    <property type="nucleotide sequence ID" value="NZ_JBQKLU010000002.1"/>
</dbReference>
<keyword evidence="3 5" id="KW-0413">Isomerase</keyword>
<dbReference type="Gene3D" id="3.10.290.10">
    <property type="entry name" value="RNA-binding S4 domain"/>
    <property type="match status" value="1"/>
</dbReference>
<keyword evidence="2 4" id="KW-0694">RNA-binding</keyword>
<accession>A0A5R9EGE4</accession>
<dbReference type="CDD" id="cd00165">
    <property type="entry name" value="S4"/>
    <property type="match status" value="1"/>
</dbReference>
<dbReference type="InterPro" id="IPR042092">
    <property type="entry name" value="PsdUridine_s_RsuA/RluB/E/F_cat"/>
</dbReference>
<feature type="domain" description="RNA-binding S4" evidence="6">
    <location>
        <begin position="2"/>
        <end position="59"/>
    </location>
</feature>
<dbReference type="GO" id="GO:0005829">
    <property type="term" value="C:cytosol"/>
    <property type="evidence" value="ECO:0007669"/>
    <property type="project" value="UniProtKB-ARBA"/>
</dbReference>
<dbReference type="PROSITE" id="PS50889">
    <property type="entry name" value="S4"/>
    <property type="match status" value="1"/>
</dbReference>
<evidence type="ECO:0000256" key="1">
    <source>
        <dbReference type="ARBA" id="ARBA00008348"/>
    </source>
</evidence>
<evidence type="ECO:0000313" key="7">
    <source>
        <dbReference type="EMBL" id="TLQ49181.1"/>
    </source>
</evidence>
<name>A0A5R9EGE4_9LACT</name>
<organism evidence="7 8">
    <name type="scientific">Ruoffia tabacinasalis</name>
    <dbReference type="NCBI Taxonomy" id="87458"/>
    <lineage>
        <taxon>Bacteria</taxon>
        <taxon>Bacillati</taxon>
        <taxon>Bacillota</taxon>
        <taxon>Bacilli</taxon>
        <taxon>Lactobacillales</taxon>
        <taxon>Aerococcaceae</taxon>
        <taxon>Ruoffia</taxon>
    </lineage>
</organism>
<dbReference type="Gene3D" id="3.30.70.580">
    <property type="entry name" value="Pseudouridine synthase I, catalytic domain, N-terminal subdomain"/>
    <property type="match status" value="1"/>
</dbReference>
<dbReference type="Proteomes" id="UP000306420">
    <property type="component" value="Unassembled WGS sequence"/>
</dbReference>
<evidence type="ECO:0000256" key="2">
    <source>
        <dbReference type="ARBA" id="ARBA00022884"/>
    </source>
</evidence>
<dbReference type="GO" id="GO:0000455">
    <property type="term" value="P:enzyme-directed rRNA pseudouridine synthesis"/>
    <property type="evidence" value="ECO:0007669"/>
    <property type="project" value="UniProtKB-ARBA"/>
</dbReference>
<dbReference type="Pfam" id="PF01479">
    <property type="entry name" value="S4"/>
    <property type="match status" value="1"/>
</dbReference>
<dbReference type="EMBL" id="VBSP01000003">
    <property type="protein sequence ID" value="TLQ49181.1"/>
    <property type="molecule type" value="Genomic_DNA"/>
</dbReference>
<dbReference type="SUPFAM" id="SSF55174">
    <property type="entry name" value="Alpha-L RNA-binding motif"/>
    <property type="match status" value="1"/>
</dbReference>
<evidence type="ECO:0000259" key="6">
    <source>
        <dbReference type="SMART" id="SM00363"/>
    </source>
</evidence>
<dbReference type="SMART" id="SM00363">
    <property type="entry name" value="S4"/>
    <property type="match status" value="1"/>
</dbReference>
<dbReference type="NCBIfam" id="TIGR00093">
    <property type="entry name" value="pseudouridine synthase"/>
    <property type="match status" value="1"/>
</dbReference>
<dbReference type="AlphaFoldDB" id="A0A5R9EGE4"/>
<proteinExistence type="inferred from homology"/>